<dbReference type="Proteomes" id="UP000829291">
    <property type="component" value="Chromosome 2"/>
</dbReference>
<evidence type="ECO:0000256" key="7">
    <source>
        <dbReference type="ARBA" id="ARBA00022490"/>
    </source>
</evidence>
<comment type="function">
    <text evidence="2">Specific and highly efficient GDP-D-glucose phosphorylase regulating the levels of GDP-D-glucose in cells.</text>
</comment>
<evidence type="ECO:0000256" key="6">
    <source>
        <dbReference type="ARBA" id="ARBA00018857"/>
    </source>
</evidence>
<keyword evidence="15" id="KW-1185">Reference proteome</keyword>
<evidence type="ECO:0000256" key="9">
    <source>
        <dbReference type="ARBA" id="ARBA00022679"/>
    </source>
</evidence>
<dbReference type="SUPFAM" id="SSF54197">
    <property type="entry name" value="HIT-like"/>
    <property type="match status" value="1"/>
</dbReference>
<dbReference type="Pfam" id="PF26216">
    <property type="entry name" value="GDPGP1_C"/>
    <property type="match status" value="1"/>
</dbReference>
<comment type="similarity">
    <text evidence="4">Belongs to the GDPGP1 family.</text>
</comment>
<dbReference type="PANTHER" id="PTHR20884:SF8">
    <property type="entry name" value="GDP-D-GLUCOSE PHOSPHORYLASE 1"/>
    <property type="match status" value="1"/>
</dbReference>
<evidence type="ECO:0000256" key="11">
    <source>
        <dbReference type="ARBA" id="ARBA00022741"/>
    </source>
</evidence>
<dbReference type="GO" id="GO:0080048">
    <property type="term" value="F:GDP-D-glucose phosphorylase activity"/>
    <property type="evidence" value="ECO:0007669"/>
    <property type="project" value="UniProtKB-EC"/>
</dbReference>
<feature type="domain" description="GDPGP1-like N-terminal" evidence="14">
    <location>
        <begin position="33"/>
        <end position="189"/>
    </location>
</feature>
<evidence type="ECO:0000313" key="16">
    <source>
        <dbReference type="RefSeq" id="XP_015515766.2"/>
    </source>
</evidence>
<feature type="domain" description="GDPGP1-like C-terminal" evidence="13">
    <location>
        <begin position="208"/>
        <end position="339"/>
    </location>
</feature>
<keyword evidence="8" id="KW-0344">Guanine-nucleotide releasing factor</keyword>
<dbReference type="GO" id="GO:0016787">
    <property type="term" value="F:hydrolase activity"/>
    <property type="evidence" value="ECO:0007669"/>
    <property type="project" value="UniProtKB-KW"/>
</dbReference>
<evidence type="ECO:0000256" key="10">
    <source>
        <dbReference type="ARBA" id="ARBA00022695"/>
    </source>
</evidence>
<keyword evidence="9" id="KW-0808">Transferase</keyword>
<dbReference type="GO" id="GO:0005737">
    <property type="term" value="C:cytoplasm"/>
    <property type="evidence" value="ECO:0007669"/>
    <property type="project" value="UniProtKB-SubCell"/>
</dbReference>
<dbReference type="FunCoup" id="A0A6J0BM50">
    <property type="interactions" value="478"/>
</dbReference>
<comment type="catalytic activity">
    <reaction evidence="1">
        <text>GDP-alpha-D-glucose + phosphate = alpha-D-glucose 1-phosphate + GDP + H(+)</text>
        <dbReference type="Rhea" id="RHEA:30387"/>
        <dbReference type="ChEBI" id="CHEBI:15378"/>
        <dbReference type="ChEBI" id="CHEBI:43474"/>
        <dbReference type="ChEBI" id="CHEBI:58189"/>
        <dbReference type="ChEBI" id="CHEBI:58601"/>
        <dbReference type="ChEBI" id="CHEBI:62230"/>
        <dbReference type="EC" id="2.7.7.78"/>
    </reaction>
</comment>
<dbReference type="EC" id="2.7.7.78" evidence="5"/>
<keyword evidence="12" id="KW-0378">Hydrolase</keyword>
<evidence type="ECO:0000256" key="1">
    <source>
        <dbReference type="ARBA" id="ARBA00000063"/>
    </source>
</evidence>
<sequence>MLEISGITKVPTFQYEDKDFNLVVTTANGLKSRFDSFLTEKWQDARENGIFWVDLNIPKERTLPGNYGFLAQLHPDKGKKRRKLQVITSMLQPFDSREFNFTNLPNEEILFDVGNGDGNDIVAVNVSPSGKYHSLLIVERFKCLPQRATRHSIEKAVDLMLLSNSPYFRIIFNSSCAHASVNHLHWHLYYLKRDMPLESIKLNHLRGPVFMLKEFPAKGFCLKLSSFSDPNAIGDLVSWTYFIIDRLHKSEIPYSVCLTRAKENIGDNVYEDVRVYIWGRKPGTRVTNRFDFAPSVCEFFGHLIITSRQLYDELTEESVDKILNDLTSDSFSAVRDDVLGMDLNGKELIMAP</sequence>
<dbReference type="GO" id="GO:0006006">
    <property type="term" value="P:glucose metabolic process"/>
    <property type="evidence" value="ECO:0007669"/>
    <property type="project" value="TreeGrafter"/>
</dbReference>
<dbReference type="InParanoid" id="A0A6J0BM50"/>
<evidence type="ECO:0000256" key="8">
    <source>
        <dbReference type="ARBA" id="ARBA00022658"/>
    </source>
</evidence>
<dbReference type="InterPro" id="IPR058865">
    <property type="entry name" value="GDPGP1_C"/>
</dbReference>
<organism evidence="15 16">
    <name type="scientific">Neodiprion lecontei</name>
    <name type="common">Redheaded pine sawfly</name>
    <dbReference type="NCBI Taxonomy" id="441921"/>
    <lineage>
        <taxon>Eukaryota</taxon>
        <taxon>Metazoa</taxon>
        <taxon>Ecdysozoa</taxon>
        <taxon>Arthropoda</taxon>
        <taxon>Hexapoda</taxon>
        <taxon>Insecta</taxon>
        <taxon>Pterygota</taxon>
        <taxon>Neoptera</taxon>
        <taxon>Endopterygota</taxon>
        <taxon>Hymenoptera</taxon>
        <taxon>Tenthredinoidea</taxon>
        <taxon>Diprionidae</taxon>
        <taxon>Diprioninae</taxon>
        <taxon>Neodiprion</taxon>
    </lineage>
</organism>
<dbReference type="Pfam" id="PF26217">
    <property type="entry name" value="GDPGP1_N"/>
    <property type="match status" value="1"/>
</dbReference>
<evidence type="ECO:0000256" key="3">
    <source>
        <dbReference type="ARBA" id="ARBA00004496"/>
    </source>
</evidence>
<dbReference type="OrthoDB" id="417175at2759"/>
<evidence type="ECO:0000313" key="17">
    <source>
        <dbReference type="RefSeq" id="XP_046587204.1"/>
    </source>
</evidence>
<evidence type="ECO:0000259" key="14">
    <source>
        <dbReference type="Pfam" id="PF26217"/>
    </source>
</evidence>
<dbReference type="GO" id="GO:0000166">
    <property type="term" value="F:nucleotide binding"/>
    <property type="evidence" value="ECO:0007669"/>
    <property type="project" value="UniProtKB-KW"/>
</dbReference>
<evidence type="ECO:0000256" key="12">
    <source>
        <dbReference type="ARBA" id="ARBA00022801"/>
    </source>
</evidence>
<comment type="subcellular location">
    <subcellularLocation>
        <location evidence="3">Cytoplasm</location>
    </subcellularLocation>
</comment>
<evidence type="ECO:0000259" key="13">
    <source>
        <dbReference type="Pfam" id="PF26216"/>
    </source>
</evidence>
<dbReference type="GO" id="GO:0005085">
    <property type="term" value="F:guanyl-nucleotide exchange factor activity"/>
    <property type="evidence" value="ECO:0007669"/>
    <property type="project" value="UniProtKB-KW"/>
</dbReference>
<dbReference type="AlphaFoldDB" id="A0A6J0BM50"/>
<proteinExistence type="inferred from homology"/>
<gene>
    <name evidence="16 17" type="primary">LOC107221335</name>
</gene>
<keyword evidence="10" id="KW-0548">Nucleotidyltransferase</keyword>
<evidence type="ECO:0000313" key="15">
    <source>
        <dbReference type="Proteomes" id="UP000829291"/>
    </source>
</evidence>
<dbReference type="RefSeq" id="XP_046587204.1">
    <property type="nucleotide sequence ID" value="XM_046731248.1"/>
</dbReference>
<dbReference type="PANTHER" id="PTHR20884">
    <property type="entry name" value="GDP-D-GLUCOSE PHOSPHORYLASE 1"/>
    <property type="match status" value="1"/>
</dbReference>
<dbReference type="InterPro" id="IPR036265">
    <property type="entry name" value="HIT-like_sf"/>
</dbReference>
<dbReference type="GeneID" id="107221335"/>
<name>A0A6J0BM50_NEOLC</name>
<accession>A0A6J0BM50</accession>
<dbReference type="InterPro" id="IPR058866">
    <property type="entry name" value="GDPGP1_N"/>
</dbReference>
<reference evidence="16 17" key="1">
    <citation type="submission" date="2025-05" db="UniProtKB">
        <authorList>
            <consortium name="RefSeq"/>
        </authorList>
    </citation>
    <scope>IDENTIFICATION</scope>
    <source>
        <tissue evidence="16 17">Thorax and Abdomen</tissue>
    </source>
</reference>
<keyword evidence="11" id="KW-0547">Nucleotide-binding</keyword>
<dbReference type="RefSeq" id="XP_015515766.2">
    <property type="nucleotide sequence ID" value="XM_015660280.2"/>
</dbReference>
<dbReference type="InterPro" id="IPR026506">
    <property type="entry name" value="GDPGP"/>
</dbReference>
<evidence type="ECO:0000256" key="4">
    <source>
        <dbReference type="ARBA" id="ARBA00006451"/>
    </source>
</evidence>
<dbReference type="KEGG" id="nlo:107221335"/>
<protein>
    <recommendedName>
        <fullName evidence="6">GDP-D-glucose phosphorylase 1</fullName>
        <ecNumber evidence="5">2.7.7.78</ecNumber>
    </recommendedName>
</protein>
<evidence type="ECO:0000256" key="5">
    <source>
        <dbReference type="ARBA" id="ARBA00012507"/>
    </source>
</evidence>
<evidence type="ECO:0000256" key="2">
    <source>
        <dbReference type="ARBA" id="ARBA00003049"/>
    </source>
</evidence>
<keyword evidence="7" id="KW-0963">Cytoplasm</keyword>